<protein>
    <recommendedName>
        <fullName evidence="1">UPF0735 ACT domain-containing protein MOZ60_04825</fullName>
    </recommendedName>
</protein>
<dbReference type="InterPro" id="IPR008310">
    <property type="entry name" value="UPF0735_ACT_dom-cont"/>
</dbReference>
<comment type="similarity">
    <text evidence="1">Belongs to the UPF0735 family.</text>
</comment>
<dbReference type="PIRSF" id="PIRSF025624">
    <property type="entry name" value="ACT_PheB"/>
    <property type="match status" value="1"/>
</dbReference>
<accession>A0AB35U6G0</accession>
<dbReference type="HAMAP" id="MF_00707">
    <property type="entry name" value="UPF0735"/>
    <property type="match status" value="1"/>
</dbReference>
<feature type="domain" description="ACT" evidence="2">
    <location>
        <begin position="69"/>
        <end position="145"/>
    </location>
</feature>
<reference evidence="3 4" key="1">
    <citation type="submission" date="2022-03" db="EMBL/GenBank/DDBJ databases">
        <title>Novel taxa within the pig intestine.</title>
        <authorList>
            <person name="Wylensek D."/>
            <person name="Bishof K."/>
            <person name="Afrizal A."/>
            <person name="Clavel T."/>
        </authorList>
    </citation>
    <scope>NUCLEOTIDE SEQUENCE [LARGE SCALE GENOMIC DNA]</scope>
    <source>
        <strain evidence="3 4">CLA-KB-P133</strain>
    </source>
</reference>
<dbReference type="Gene3D" id="3.30.70.260">
    <property type="match status" value="1"/>
</dbReference>
<dbReference type="AlphaFoldDB" id="A0AB35U6G0"/>
<evidence type="ECO:0000256" key="1">
    <source>
        <dbReference type="HAMAP-Rule" id="MF_00707"/>
    </source>
</evidence>
<evidence type="ECO:0000259" key="2">
    <source>
        <dbReference type="PROSITE" id="PS51671"/>
    </source>
</evidence>
<comment type="caution">
    <text evidence="3">The sequence shown here is derived from an EMBL/GenBank/DDBJ whole genome shotgun (WGS) entry which is preliminary data.</text>
</comment>
<proteinExistence type="inferred from homology"/>
<dbReference type="InterPro" id="IPR045865">
    <property type="entry name" value="ACT-like_dom_sf"/>
</dbReference>
<gene>
    <name evidence="3" type="ORF">MOZ60_04825</name>
</gene>
<dbReference type="Proteomes" id="UP001286174">
    <property type="component" value="Unassembled WGS sequence"/>
</dbReference>
<dbReference type="EMBL" id="JALBUR010000008">
    <property type="protein sequence ID" value="MDX8419417.1"/>
    <property type="molecule type" value="Genomic_DNA"/>
</dbReference>
<name>A0AB35U6G0_9FIRM</name>
<dbReference type="SUPFAM" id="SSF55021">
    <property type="entry name" value="ACT-like"/>
    <property type="match status" value="1"/>
</dbReference>
<dbReference type="PROSITE" id="PS51671">
    <property type="entry name" value="ACT"/>
    <property type="match status" value="1"/>
</dbReference>
<dbReference type="InterPro" id="IPR002912">
    <property type="entry name" value="ACT_dom"/>
</dbReference>
<dbReference type="RefSeq" id="WP_277008234.1">
    <property type="nucleotide sequence ID" value="NZ_JALBUR010000008.1"/>
</dbReference>
<organism evidence="3 4">
    <name type="scientific">Grylomicrobium aquisgranensis</name>
    <dbReference type="NCBI Taxonomy" id="2926318"/>
    <lineage>
        <taxon>Bacteria</taxon>
        <taxon>Bacillati</taxon>
        <taxon>Bacillota</taxon>
        <taxon>Erysipelotrichia</taxon>
        <taxon>Erysipelotrichales</taxon>
        <taxon>Erysipelotrichaceae</taxon>
        <taxon>Grylomicrobium</taxon>
    </lineage>
</organism>
<evidence type="ECO:0000313" key="4">
    <source>
        <dbReference type="Proteomes" id="UP001286174"/>
    </source>
</evidence>
<sequence>MSSDFLIVHKKILPDYLEKVIEARNMLEAKEAATVTEAVQKAGISRNTYYKYKDYVFPYDDSRQTRRAVISLIVKDESGALSAILTFLSAHSISILTISQAVPIAQKANVLLSLDISHTSMPMETLIQSIRQLPSVKSAHLDAME</sequence>
<keyword evidence="4" id="KW-1185">Reference proteome</keyword>
<evidence type="ECO:0000313" key="3">
    <source>
        <dbReference type="EMBL" id="MDX8419417.1"/>
    </source>
</evidence>
<dbReference type="Pfam" id="PF01842">
    <property type="entry name" value="ACT"/>
    <property type="match status" value="1"/>
</dbReference>
<dbReference type="NCBIfam" id="NF003361">
    <property type="entry name" value="PRK04435.1"/>
    <property type="match status" value="1"/>
</dbReference>